<dbReference type="Pfam" id="PF03466">
    <property type="entry name" value="LysR_substrate"/>
    <property type="match status" value="1"/>
</dbReference>
<gene>
    <name evidence="5" type="primary">oxyR_1</name>
    <name evidence="5" type="ORF">CROST_010940</name>
</gene>
<dbReference type="Pfam" id="PF00126">
    <property type="entry name" value="HTH_1"/>
    <property type="match status" value="1"/>
</dbReference>
<keyword evidence="4" id="KW-0804">Transcription</keyword>
<dbReference type="InterPro" id="IPR036390">
    <property type="entry name" value="WH_DNA-bd_sf"/>
</dbReference>
<comment type="similarity">
    <text evidence="1">Belongs to the LysR transcriptional regulatory family.</text>
</comment>
<dbReference type="SUPFAM" id="SSF46785">
    <property type="entry name" value="Winged helix' DNA-binding domain"/>
    <property type="match status" value="1"/>
</dbReference>
<reference evidence="5 6" key="1">
    <citation type="submission" date="2022-04" db="EMBL/GenBank/DDBJ databases">
        <title>Genome sequence of C. roseum typestrain.</title>
        <authorList>
            <person name="Poehlein A."/>
            <person name="Schoch T."/>
            <person name="Duerre P."/>
            <person name="Daniel R."/>
        </authorList>
    </citation>
    <scope>NUCLEOTIDE SEQUENCE [LARGE SCALE GENOMIC DNA]</scope>
    <source>
        <strain evidence="5 6">DSM 7320</strain>
    </source>
</reference>
<dbReference type="PANTHER" id="PTHR30419:SF8">
    <property type="entry name" value="NITROGEN ASSIMILATION TRANSCRIPTIONAL ACTIVATOR-RELATED"/>
    <property type="match status" value="1"/>
</dbReference>
<proteinExistence type="inferred from homology"/>
<dbReference type="FunFam" id="1.10.10.10:FF:000001">
    <property type="entry name" value="LysR family transcriptional regulator"/>
    <property type="match status" value="1"/>
</dbReference>
<protein>
    <submittedName>
        <fullName evidence="5">Hydrogen peroxide-inducible genes activator</fullName>
    </submittedName>
</protein>
<evidence type="ECO:0000256" key="3">
    <source>
        <dbReference type="ARBA" id="ARBA00023125"/>
    </source>
</evidence>
<dbReference type="PANTHER" id="PTHR30419">
    <property type="entry name" value="HTH-TYPE TRANSCRIPTIONAL REGULATOR YBHD"/>
    <property type="match status" value="1"/>
</dbReference>
<dbReference type="PRINTS" id="PR00039">
    <property type="entry name" value="HTHLYSR"/>
</dbReference>
<dbReference type="Proteomes" id="UP000190951">
    <property type="component" value="Chromosome"/>
</dbReference>
<evidence type="ECO:0000256" key="4">
    <source>
        <dbReference type="ARBA" id="ARBA00023163"/>
    </source>
</evidence>
<dbReference type="AlphaFoldDB" id="A0A1S8L279"/>
<name>A0A1S8L279_9CLOT</name>
<keyword evidence="6" id="KW-1185">Reference proteome</keyword>
<dbReference type="InterPro" id="IPR036388">
    <property type="entry name" value="WH-like_DNA-bd_sf"/>
</dbReference>
<dbReference type="STRING" id="84029.CROST_31100"/>
<dbReference type="RefSeq" id="WP_077832352.1">
    <property type="nucleotide sequence ID" value="NZ_CP096983.1"/>
</dbReference>
<dbReference type="InterPro" id="IPR011991">
    <property type="entry name" value="ArsR-like_HTH"/>
</dbReference>
<accession>A0A1S8L279</accession>
<keyword evidence="2" id="KW-0805">Transcription regulation</keyword>
<dbReference type="InterPro" id="IPR050950">
    <property type="entry name" value="HTH-type_LysR_regulators"/>
</dbReference>
<dbReference type="KEGG" id="crw:CROST_010940"/>
<evidence type="ECO:0000313" key="6">
    <source>
        <dbReference type="Proteomes" id="UP000190951"/>
    </source>
</evidence>
<dbReference type="SUPFAM" id="SSF53850">
    <property type="entry name" value="Periplasmic binding protein-like II"/>
    <property type="match status" value="1"/>
</dbReference>
<dbReference type="Gene3D" id="1.10.10.10">
    <property type="entry name" value="Winged helix-like DNA-binding domain superfamily/Winged helix DNA-binding domain"/>
    <property type="match status" value="1"/>
</dbReference>
<dbReference type="GO" id="GO:0005829">
    <property type="term" value="C:cytosol"/>
    <property type="evidence" value="ECO:0007669"/>
    <property type="project" value="TreeGrafter"/>
</dbReference>
<dbReference type="EMBL" id="CP096983">
    <property type="protein sequence ID" value="URZ10386.1"/>
    <property type="molecule type" value="Genomic_DNA"/>
</dbReference>
<keyword evidence="3" id="KW-0238">DNA-binding</keyword>
<dbReference type="GO" id="GO:0003700">
    <property type="term" value="F:DNA-binding transcription factor activity"/>
    <property type="evidence" value="ECO:0007669"/>
    <property type="project" value="InterPro"/>
</dbReference>
<evidence type="ECO:0000313" key="5">
    <source>
        <dbReference type="EMBL" id="URZ10386.1"/>
    </source>
</evidence>
<dbReference type="PROSITE" id="PS50931">
    <property type="entry name" value="HTH_LYSR"/>
    <property type="match status" value="1"/>
</dbReference>
<dbReference type="InterPro" id="IPR000847">
    <property type="entry name" value="LysR_HTH_N"/>
</dbReference>
<dbReference type="Gene3D" id="3.40.190.10">
    <property type="entry name" value="Periplasmic binding protein-like II"/>
    <property type="match status" value="2"/>
</dbReference>
<evidence type="ECO:0000256" key="2">
    <source>
        <dbReference type="ARBA" id="ARBA00023015"/>
    </source>
</evidence>
<evidence type="ECO:0000256" key="1">
    <source>
        <dbReference type="ARBA" id="ARBA00009437"/>
    </source>
</evidence>
<dbReference type="CDD" id="cd00090">
    <property type="entry name" value="HTH_ARSR"/>
    <property type="match status" value="1"/>
</dbReference>
<dbReference type="InterPro" id="IPR005119">
    <property type="entry name" value="LysR_subst-bd"/>
</dbReference>
<dbReference type="GO" id="GO:0003677">
    <property type="term" value="F:DNA binding"/>
    <property type="evidence" value="ECO:0007669"/>
    <property type="project" value="UniProtKB-KW"/>
</dbReference>
<organism evidence="5 6">
    <name type="scientific">Clostridium felsineum</name>
    <dbReference type="NCBI Taxonomy" id="36839"/>
    <lineage>
        <taxon>Bacteria</taxon>
        <taxon>Bacillati</taxon>
        <taxon>Bacillota</taxon>
        <taxon>Clostridia</taxon>
        <taxon>Eubacteriales</taxon>
        <taxon>Clostridiaceae</taxon>
        <taxon>Clostridium</taxon>
    </lineage>
</organism>
<sequence>MNLKDLEYFKEIAKERSFTKVAERLGVSQPTVTYAIKRLEEDLGTKLITRDHSHKEIILTQAGKVMEIHTAKIFQELKIARTEINRLDEDVVNLGLPPIIGNAFLHKLFPYFFEQGLMEHINLVNGGSNDLYAMLMKGEIELALLGAAHFISEENLVSELLTQNRFMIVVNEKHHLANKKNISISDLKEEKFVLLNQHYIHLNTFRKFSHHSFFEPEIIYKSNDLNILKGMIREGLGIGFLAEIAIDKSDGLIYIPFNDELQPSFNVFLVRRKNSLKSNQIKKIFKSIHNFFE</sequence>